<feature type="transmembrane region" description="Helical" evidence="1">
    <location>
        <begin position="97"/>
        <end position="118"/>
    </location>
</feature>
<proteinExistence type="predicted"/>
<keyword evidence="1" id="KW-1133">Transmembrane helix</keyword>
<reference evidence="2 3" key="1">
    <citation type="submission" date="2019-12" db="EMBL/GenBank/DDBJ databases">
        <title>Novel species isolated from a subtropical stream in China.</title>
        <authorList>
            <person name="Lu H."/>
        </authorList>
    </citation>
    <scope>NUCLEOTIDE SEQUENCE [LARGE SCALE GENOMIC DNA]</scope>
    <source>
        <strain evidence="2 3">CY13W</strain>
    </source>
</reference>
<gene>
    <name evidence="2" type="ORF">GTP27_22685</name>
</gene>
<feature type="transmembrane region" description="Helical" evidence="1">
    <location>
        <begin position="68"/>
        <end position="91"/>
    </location>
</feature>
<keyword evidence="1" id="KW-0812">Transmembrane</keyword>
<dbReference type="EMBL" id="WWCM01000034">
    <property type="protein sequence ID" value="MYM42112.1"/>
    <property type="molecule type" value="Genomic_DNA"/>
</dbReference>
<evidence type="ECO:0000313" key="3">
    <source>
        <dbReference type="Proteomes" id="UP000478090"/>
    </source>
</evidence>
<feature type="transmembrane region" description="Helical" evidence="1">
    <location>
        <begin position="40"/>
        <end position="61"/>
    </location>
</feature>
<keyword evidence="3" id="KW-1185">Reference proteome</keyword>
<comment type="caution">
    <text evidence="2">The sequence shown here is derived from an EMBL/GenBank/DDBJ whole genome shotgun (WGS) entry which is preliminary data.</text>
</comment>
<dbReference type="RefSeq" id="WP_161041363.1">
    <property type="nucleotide sequence ID" value="NZ_WWCM01000034.1"/>
</dbReference>
<name>A0ABW9VSE2_9BURK</name>
<dbReference type="Proteomes" id="UP000478090">
    <property type="component" value="Unassembled WGS sequence"/>
</dbReference>
<accession>A0ABW9VSE2</accession>
<evidence type="ECO:0000256" key="1">
    <source>
        <dbReference type="SAM" id="Phobius"/>
    </source>
</evidence>
<protein>
    <recommendedName>
        <fullName evidence="4">DUF4345 domain-containing protein</fullName>
    </recommendedName>
</protein>
<evidence type="ECO:0008006" key="4">
    <source>
        <dbReference type="Google" id="ProtNLM"/>
    </source>
</evidence>
<organism evidence="2 3">
    <name type="scientific">Duganella qianjiadongensis</name>
    <dbReference type="NCBI Taxonomy" id="2692176"/>
    <lineage>
        <taxon>Bacteria</taxon>
        <taxon>Pseudomonadati</taxon>
        <taxon>Pseudomonadota</taxon>
        <taxon>Betaproteobacteria</taxon>
        <taxon>Burkholderiales</taxon>
        <taxon>Oxalobacteraceae</taxon>
        <taxon>Telluria group</taxon>
        <taxon>Duganella</taxon>
    </lineage>
</organism>
<keyword evidence="1" id="KW-0472">Membrane</keyword>
<evidence type="ECO:0000313" key="2">
    <source>
        <dbReference type="EMBL" id="MYM42112.1"/>
    </source>
</evidence>
<sequence>MFSLFLRVVGAIQLLLGLCYLFMPANFLQQMGHSAAAPDLYYPLAMLAARFIAYGIGFMLISRNAREHALWVLLMVLIQLIDLAAGVFYTISGIVPLQLSAFPMFNALWIGVCCAVWYRRNAA</sequence>